<dbReference type="EMBL" id="HBFQ01045467">
    <property type="protein sequence ID" value="CAD8857986.1"/>
    <property type="molecule type" value="Transcribed_RNA"/>
</dbReference>
<name>A0A7S1FBK7_NOCSC</name>
<organism evidence="1">
    <name type="scientific">Noctiluca scintillans</name>
    <name type="common">Sea sparkle</name>
    <name type="synonym">Red tide dinoflagellate</name>
    <dbReference type="NCBI Taxonomy" id="2966"/>
    <lineage>
        <taxon>Eukaryota</taxon>
        <taxon>Sar</taxon>
        <taxon>Alveolata</taxon>
        <taxon>Dinophyceae</taxon>
        <taxon>Noctilucales</taxon>
        <taxon>Noctilucaceae</taxon>
        <taxon>Noctiluca</taxon>
    </lineage>
</organism>
<protein>
    <recommendedName>
        <fullName evidence="2">Vesicle transport v-SNARE N-terminal domain-containing protein</fullName>
    </recommendedName>
</protein>
<reference evidence="1" key="1">
    <citation type="submission" date="2021-01" db="EMBL/GenBank/DDBJ databases">
        <authorList>
            <person name="Corre E."/>
            <person name="Pelletier E."/>
            <person name="Niang G."/>
            <person name="Scheremetjew M."/>
            <person name="Finn R."/>
            <person name="Kale V."/>
            <person name="Holt S."/>
            <person name="Cochrane G."/>
            <person name="Meng A."/>
            <person name="Brown T."/>
            <person name="Cohen L."/>
        </authorList>
    </citation>
    <scope>NUCLEOTIDE SEQUENCE</scope>
</reference>
<accession>A0A7S1FBK7</accession>
<evidence type="ECO:0000313" key="1">
    <source>
        <dbReference type="EMBL" id="CAD8857986.1"/>
    </source>
</evidence>
<evidence type="ECO:0008006" key="2">
    <source>
        <dbReference type="Google" id="ProtNLM"/>
    </source>
</evidence>
<sequence>MALPEDAEDAYSTFKDAVEDACMRHVRRAGEAQQEAQELIKQGPPLASALAKYDEGIAELKKAIDTAGTLHGPDKKWMRHDIEATKAQRDHLQSLVKYEYLMPGGLGGAQVAPKKKR</sequence>
<dbReference type="AlphaFoldDB" id="A0A7S1FBK7"/>
<proteinExistence type="predicted"/>
<gene>
    <name evidence="1" type="ORF">NSCI0253_LOCUS32338</name>
</gene>